<comment type="caution">
    <text evidence="1">The sequence shown here is derived from an EMBL/GenBank/DDBJ whole genome shotgun (WGS) entry which is preliminary data.</text>
</comment>
<accession>A0A2A5IT68</accession>
<dbReference type="EMBL" id="NKHG01000091">
    <property type="protein sequence ID" value="PCK20538.1"/>
    <property type="molecule type" value="Genomic_DNA"/>
</dbReference>
<dbReference type="Proteomes" id="UP000228754">
    <property type="component" value="Unassembled WGS sequence"/>
</dbReference>
<name>A0A2A5IT68_BACPU</name>
<reference evidence="1 2" key="1">
    <citation type="submission" date="2017-06" db="EMBL/GenBank/DDBJ databases">
        <title>Draft Genome Sequence of Bacillus sp Strain 36R Isolated from saline sediment at Atanasia, Sonora, Mexico.</title>
        <authorList>
            <person name="Sanchez Diaz R."/>
            <person name="Quiroz Macias M.E."/>
            <person name="Ibarra Gamez J.C."/>
            <person name="Enciso Ibarra J."/>
            <person name="Gomez Gil B."/>
            <person name="Galaviz Silva L."/>
        </authorList>
    </citation>
    <scope>NUCLEOTIDE SEQUENCE [LARGE SCALE GENOMIC DNA]</scope>
    <source>
        <strain evidence="1 2">36R_ATNSAL</strain>
    </source>
</reference>
<evidence type="ECO:0000313" key="1">
    <source>
        <dbReference type="EMBL" id="PCK20538.1"/>
    </source>
</evidence>
<sequence length="128" mass="14469">MTLGQKLKRFISNHTETSDHHPVSELKSRYYKSTNAQVFQAVKAILSRNNSYQVTSVSAERGEISANIQMPKKAFLVATVISIRPFETAVDFNVTTKTVLPTDFGYSQKAVLSLYEELDEQLPRIDRS</sequence>
<dbReference type="AlphaFoldDB" id="A0A2A5IT68"/>
<organism evidence="1 2">
    <name type="scientific">Bacillus pumilus</name>
    <name type="common">Bacillus mesentericus</name>
    <dbReference type="NCBI Taxonomy" id="1408"/>
    <lineage>
        <taxon>Bacteria</taxon>
        <taxon>Bacillati</taxon>
        <taxon>Bacillota</taxon>
        <taxon>Bacilli</taxon>
        <taxon>Bacillales</taxon>
        <taxon>Bacillaceae</taxon>
        <taxon>Bacillus</taxon>
    </lineage>
</organism>
<gene>
    <name evidence="1" type="ORF">CEY02_12455</name>
</gene>
<proteinExistence type="predicted"/>
<protein>
    <submittedName>
        <fullName evidence="1">Cytosolic protein</fullName>
    </submittedName>
</protein>
<dbReference type="OrthoDB" id="2353056at2"/>
<evidence type="ECO:0000313" key="2">
    <source>
        <dbReference type="Proteomes" id="UP000228754"/>
    </source>
</evidence>